<reference evidence="13" key="3">
    <citation type="submission" date="2025-09" db="UniProtKB">
        <authorList>
            <consortium name="Ensembl"/>
        </authorList>
    </citation>
    <scope>IDENTIFICATION</scope>
</reference>
<organism evidence="13 14">
    <name type="scientific">Oncorhynchus mykiss</name>
    <name type="common">Rainbow trout</name>
    <name type="synonym">Salmo gairdneri</name>
    <dbReference type="NCBI Taxonomy" id="8022"/>
    <lineage>
        <taxon>Eukaryota</taxon>
        <taxon>Metazoa</taxon>
        <taxon>Chordata</taxon>
        <taxon>Craniata</taxon>
        <taxon>Vertebrata</taxon>
        <taxon>Euteleostomi</taxon>
        <taxon>Actinopterygii</taxon>
        <taxon>Neopterygii</taxon>
        <taxon>Teleostei</taxon>
        <taxon>Protacanthopterygii</taxon>
        <taxon>Salmoniformes</taxon>
        <taxon>Salmonidae</taxon>
        <taxon>Salmoninae</taxon>
        <taxon>Oncorhynchus</taxon>
    </lineage>
</organism>
<name>A0A8C7P8L7_ONCMY</name>
<dbReference type="InterPro" id="IPR037579">
    <property type="entry name" value="FIB_ANG-like"/>
</dbReference>
<keyword evidence="2" id="KW-0964">Secreted</keyword>
<evidence type="ECO:0000256" key="5">
    <source>
        <dbReference type="ARBA" id="ARBA00023054"/>
    </source>
</evidence>
<evidence type="ECO:0000256" key="2">
    <source>
        <dbReference type="ARBA" id="ARBA00022525"/>
    </source>
</evidence>
<dbReference type="KEGG" id="omy:110497299"/>
<evidence type="ECO:0000256" key="9">
    <source>
        <dbReference type="ARBA" id="ARBA00049639"/>
    </source>
</evidence>
<keyword evidence="5" id="KW-0175">Coiled coil</keyword>
<dbReference type="GO" id="GO:0072377">
    <property type="term" value="P:blood coagulation, common pathway"/>
    <property type="evidence" value="ECO:0007669"/>
    <property type="project" value="TreeGrafter"/>
</dbReference>
<dbReference type="Gene3D" id="4.10.530.10">
    <property type="entry name" value="Gamma-fibrinogen Carboxyl Terminal Fragment, domain 2"/>
    <property type="match status" value="1"/>
</dbReference>
<dbReference type="PANTHER" id="PTHR47221">
    <property type="entry name" value="FIBRINOGEN ALPHA CHAIN"/>
    <property type="match status" value="1"/>
</dbReference>
<keyword evidence="14" id="KW-1185">Reference proteome</keyword>
<evidence type="ECO:0000256" key="3">
    <source>
        <dbReference type="ARBA" id="ARBA00022729"/>
    </source>
</evidence>
<evidence type="ECO:0000313" key="13">
    <source>
        <dbReference type="Ensembl" id="ENSOMYP00000019131.2"/>
    </source>
</evidence>
<feature type="signal peptide" evidence="11">
    <location>
        <begin position="1"/>
        <end position="20"/>
    </location>
</feature>
<dbReference type="Proteomes" id="UP000694395">
    <property type="component" value="Chromosome 19"/>
</dbReference>
<dbReference type="RefSeq" id="XP_021429020.2">
    <property type="nucleotide sequence ID" value="XM_021573345.2"/>
</dbReference>
<dbReference type="PROSITE" id="PS00514">
    <property type="entry name" value="FIBRINOGEN_C_1"/>
    <property type="match status" value="1"/>
</dbReference>
<evidence type="ECO:0000259" key="12">
    <source>
        <dbReference type="PROSITE" id="PS51406"/>
    </source>
</evidence>
<dbReference type="GO" id="GO:0070527">
    <property type="term" value="P:platelet aggregation"/>
    <property type="evidence" value="ECO:0007669"/>
    <property type="project" value="TreeGrafter"/>
</dbReference>
<dbReference type="GO" id="GO:0042730">
    <property type="term" value="P:fibrinolysis"/>
    <property type="evidence" value="ECO:0007669"/>
    <property type="project" value="TreeGrafter"/>
</dbReference>
<keyword evidence="7" id="KW-1015">Disulfide bond</keyword>
<evidence type="ECO:0000256" key="10">
    <source>
        <dbReference type="ARBA" id="ARBA00049681"/>
    </source>
</evidence>
<reference evidence="13" key="2">
    <citation type="submission" date="2025-08" db="UniProtKB">
        <authorList>
            <consortium name="Ensembl"/>
        </authorList>
    </citation>
    <scope>IDENTIFICATION</scope>
</reference>
<evidence type="ECO:0000256" key="11">
    <source>
        <dbReference type="SAM" id="SignalP"/>
    </source>
</evidence>
<evidence type="ECO:0000256" key="6">
    <source>
        <dbReference type="ARBA" id="ARBA00023130"/>
    </source>
</evidence>
<dbReference type="GeneID" id="110497299"/>
<dbReference type="InterPro" id="IPR002181">
    <property type="entry name" value="Fibrinogen_a/b/g_C_dom"/>
</dbReference>
<comment type="function">
    <text evidence="9">Immune suppressive molecule that inhibits antigen-specific T-cell activation by acting as a major ligand of LAG3. Responsible for LAG3 T-cell inhibitory function. Binds LAG3 independently from MHC class II (MHC-II). Secreted by, and promotes growth of, hepatocytes.</text>
</comment>
<sequence length="307" mass="34894">MAGASTIVVLGLLFLTECHSAPVQCGEMVGRLQAEMEDLVRVINDQHRYIQELHLSQAQKLPQIPQTHLQTGGQYKDCAEIFKDGNSVSGLYMIRPDQAPSSFMVFCDMSDGGGWTVFQRRKDGTESFDRAWVEYKHGFGDSESDGEFWLGNDPLHYLTSQGDYNLKINMEDFDGNQRFAKYRNMKVDDEKNQYKLHLGEYTGNAGDALPEAHSRPSGQWNSLGAGQLGVKFSTYDHPNKDNEKCIRHDMSGWWFSKCESGNLNGHYYNGPYQAAMDDGVVWYTWHGWWYSIKSVVMMIRASDVHPS</sequence>
<evidence type="ECO:0000256" key="4">
    <source>
        <dbReference type="ARBA" id="ARBA00022859"/>
    </source>
</evidence>
<feature type="chain" id="PRO_5035438696" description="Fibrinogen-like protein 1" evidence="11">
    <location>
        <begin position="21"/>
        <end position="307"/>
    </location>
</feature>
<dbReference type="Pfam" id="PF00147">
    <property type="entry name" value="Fibrinogen_C"/>
    <property type="match status" value="1"/>
</dbReference>
<dbReference type="GO" id="GO:0005201">
    <property type="term" value="F:extracellular matrix structural constituent"/>
    <property type="evidence" value="ECO:0007669"/>
    <property type="project" value="TreeGrafter"/>
</dbReference>
<dbReference type="NCBIfam" id="NF040941">
    <property type="entry name" value="GGGWT_bact"/>
    <property type="match status" value="1"/>
</dbReference>
<dbReference type="AlphaFoldDB" id="A0A8C7P8L7"/>
<dbReference type="PROSITE" id="PS51406">
    <property type="entry name" value="FIBRINOGEN_C_2"/>
    <property type="match status" value="1"/>
</dbReference>
<keyword evidence="3 11" id="KW-0732">Signal</keyword>
<keyword evidence="6" id="KW-1064">Adaptive immunity</keyword>
<evidence type="ECO:0000256" key="1">
    <source>
        <dbReference type="ARBA" id="ARBA00004613"/>
    </source>
</evidence>
<accession>A0A8C7P8L7</accession>
<dbReference type="GeneTree" id="ENSGT00940000163551"/>
<dbReference type="SMART" id="SM00186">
    <property type="entry name" value="FBG"/>
    <property type="match status" value="1"/>
</dbReference>
<proteinExistence type="predicted"/>
<feature type="domain" description="Fibrinogen C-terminal" evidence="12">
    <location>
        <begin position="69"/>
        <end position="303"/>
    </location>
</feature>
<dbReference type="GO" id="GO:0005577">
    <property type="term" value="C:fibrinogen complex"/>
    <property type="evidence" value="ECO:0007669"/>
    <property type="project" value="TreeGrafter"/>
</dbReference>
<dbReference type="OrthoDB" id="7725475at2759"/>
<dbReference type="GO" id="GO:0002250">
    <property type="term" value="P:adaptive immune response"/>
    <property type="evidence" value="ECO:0007669"/>
    <property type="project" value="UniProtKB-KW"/>
</dbReference>
<evidence type="ECO:0000256" key="7">
    <source>
        <dbReference type="ARBA" id="ARBA00023157"/>
    </source>
</evidence>
<dbReference type="InterPro" id="IPR014716">
    <property type="entry name" value="Fibrinogen_a/b/g_C_1"/>
</dbReference>
<comment type="subunit">
    <text evidence="10">Homodimer. Interacts (via the Fibrinogen C-terminal domain) with LAG3 (via Ig-like domains 1 and 2).</text>
</comment>
<dbReference type="Ensembl" id="ENSOMYT00000021024.2">
    <property type="protein sequence ID" value="ENSOMYP00000019131.2"/>
    <property type="gene ID" value="ENSOMYG00000009282.2"/>
</dbReference>
<dbReference type="CDD" id="cd00087">
    <property type="entry name" value="FReD"/>
    <property type="match status" value="1"/>
</dbReference>
<dbReference type="SUPFAM" id="SSF56496">
    <property type="entry name" value="Fibrinogen C-terminal domain-like"/>
    <property type="match status" value="1"/>
</dbReference>
<protein>
    <recommendedName>
        <fullName evidence="8">Fibrinogen-like protein 1</fullName>
    </recommendedName>
</protein>
<dbReference type="InterPro" id="IPR020837">
    <property type="entry name" value="Fibrinogen_CS"/>
</dbReference>
<gene>
    <name evidence="13" type="primary">LOC110497299</name>
</gene>
<comment type="subcellular location">
    <subcellularLocation>
        <location evidence="1">Secreted</location>
    </subcellularLocation>
</comment>
<dbReference type="Gene3D" id="3.90.215.10">
    <property type="entry name" value="Gamma Fibrinogen, chain A, domain 1"/>
    <property type="match status" value="1"/>
</dbReference>
<dbReference type="PANTHER" id="PTHR47221:SF8">
    <property type="entry name" value="FIBRINOGEN LIKE 1A"/>
    <property type="match status" value="1"/>
</dbReference>
<dbReference type="GO" id="GO:0034116">
    <property type="term" value="P:positive regulation of heterotypic cell-cell adhesion"/>
    <property type="evidence" value="ECO:0007669"/>
    <property type="project" value="TreeGrafter"/>
</dbReference>
<reference evidence="13" key="1">
    <citation type="submission" date="2020-07" db="EMBL/GenBank/DDBJ databases">
        <title>A long reads based de novo assembly of the rainbow trout Arlee double haploid line genome.</title>
        <authorList>
            <person name="Gao G."/>
            <person name="Palti Y."/>
        </authorList>
    </citation>
    <scope>NUCLEOTIDE SEQUENCE [LARGE SCALE GENOMIC DNA]</scope>
</reference>
<dbReference type="InterPro" id="IPR036056">
    <property type="entry name" value="Fibrinogen-like_C"/>
</dbReference>
<keyword evidence="4" id="KW-0391">Immunity</keyword>
<dbReference type="FunFam" id="3.90.215.10:FF:000001">
    <property type="entry name" value="Tenascin isoform 1"/>
    <property type="match status" value="1"/>
</dbReference>
<evidence type="ECO:0000313" key="14">
    <source>
        <dbReference type="Proteomes" id="UP000694395"/>
    </source>
</evidence>
<dbReference type="GO" id="GO:0030674">
    <property type="term" value="F:protein-macromolecule adaptor activity"/>
    <property type="evidence" value="ECO:0007669"/>
    <property type="project" value="TreeGrafter"/>
</dbReference>
<evidence type="ECO:0000256" key="8">
    <source>
        <dbReference type="ARBA" id="ARBA00039489"/>
    </source>
</evidence>